<comment type="subcellular location">
    <subcellularLocation>
        <location evidence="1">Cell membrane</location>
        <topology evidence="1">Multi-pass membrane protein</topology>
    </subcellularLocation>
</comment>
<feature type="transmembrane region" description="Helical" evidence="6">
    <location>
        <begin position="187"/>
        <end position="206"/>
    </location>
</feature>
<gene>
    <name evidence="7" type="ORF">H8S08_03955</name>
</gene>
<evidence type="ECO:0000256" key="2">
    <source>
        <dbReference type="ARBA" id="ARBA00022475"/>
    </source>
</evidence>
<protein>
    <submittedName>
        <fullName evidence="7">Polysaccharide biosynthesis protein</fullName>
    </submittedName>
</protein>
<keyword evidence="3 6" id="KW-0812">Transmembrane</keyword>
<feature type="transmembrane region" description="Helical" evidence="6">
    <location>
        <begin position="266"/>
        <end position="287"/>
    </location>
</feature>
<proteinExistence type="predicted"/>
<evidence type="ECO:0000256" key="5">
    <source>
        <dbReference type="ARBA" id="ARBA00023136"/>
    </source>
</evidence>
<dbReference type="Pfam" id="PF01943">
    <property type="entry name" value="Polysacc_synt"/>
    <property type="match status" value="1"/>
</dbReference>
<dbReference type="InterPro" id="IPR050833">
    <property type="entry name" value="Poly_Biosynth_Transport"/>
</dbReference>
<feature type="transmembrane region" description="Helical" evidence="6">
    <location>
        <begin position="117"/>
        <end position="137"/>
    </location>
</feature>
<evidence type="ECO:0000313" key="8">
    <source>
        <dbReference type="Proteomes" id="UP000636891"/>
    </source>
</evidence>
<keyword evidence="2" id="KW-1003">Cell membrane</keyword>
<dbReference type="InterPro" id="IPR002797">
    <property type="entry name" value="Polysacc_synth"/>
</dbReference>
<feature type="transmembrane region" description="Helical" evidence="6">
    <location>
        <begin position="226"/>
        <end position="246"/>
    </location>
</feature>
<keyword evidence="4 6" id="KW-1133">Transmembrane helix</keyword>
<feature type="transmembrane region" description="Helical" evidence="6">
    <location>
        <begin position="432"/>
        <end position="453"/>
    </location>
</feature>
<accession>A0ABR7CKJ2</accession>
<feature type="transmembrane region" description="Helical" evidence="6">
    <location>
        <begin position="149"/>
        <end position="167"/>
    </location>
</feature>
<feature type="transmembrane region" description="Helical" evidence="6">
    <location>
        <begin position="80"/>
        <end position="102"/>
    </location>
</feature>
<feature type="transmembrane region" description="Helical" evidence="6">
    <location>
        <begin position="341"/>
        <end position="361"/>
    </location>
</feature>
<sequence length="491" mass="54931">MLKQLAGQTAIYGLGTIVPRFLNYLLFPYLTRVMTVGEYGVVTDLYALIPFVLVLLTMGLETGYFRFAGKAGSEAEKRTIFSNVWGAVTAVSIVFFVLALLFTPQLARVMEYTDHPSYIRLVAAIVMLNTVTAIPLARLRQQGRAKRFMILRLLFVIVNLALTFFFYSGLPGLAGLGICASWYDPQYGAGYVLLADLLANIVLLFALIPDFRDAMPRIRWRQLRTILAYSFPLLVSGIAGVSNQFIDRQMIKYLLPSGISMDALGIYGAVSKLAVIIFLFTQMYRYAAEPYFLSGFKNDDFKRQNAEAQKYFIIVSIFMFLGITLFTNLFALMMGKDFREGVYMLPVILLANIFAGIWLNLSFWYKKTGETKYAIWITGTGLVFTLGLNLALTPVLGYFGAALARLGCETAMVAVSYYLNQKHYPVPYDLRRIGTYFLVGGAIYGASLLTSALPAALEYTLNLAMLAAFGFYAIRLEKIDMKGILHSIIKR</sequence>
<evidence type="ECO:0000256" key="6">
    <source>
        <dbReference type="SAM" id="Phobius"/>
    </source>
</evidence>
<dbReference type="RefSeq" id="WP_118655464.1">
    <property type="nucleotide sequence ID" value="NZ_JACOOK010000002.1"/>
</dbReference>
<reference evidence="7 8" key="1">
    <citation type="submission" date="2020-08" db="EMBL/GenBank/DDBJ databases">
        <title>Genome public.</title>
        <authorList>
            <person name="Liu C."/>
            <person name="Sun Q."/>
        </authorList>
    </citation>
    <scope>NUCLEOTIDE SEQUENCE [LARGE SCALE GENOMIC DNA]</scope>
    <source>
        <strain evidence="7 8">New-7</strain>
    </source>
</reference>
<feature type="transmembrane region" description="Helical" evidence="6">
    <location>
        <begin position="459"/>
        <end position="476"/>
    </location>
</feature>
<feature type="transmembrane region" description="Helical" evidence="6">
    <location>
        <begin position="311"/>
        <end position="335"/>
    </location>
</feature>
<organism evidence="7 8">
    <name type="scientific">Alistipes hominis</name>
    <dbReference type="NCBI Taxonomy" id="2763015"/>
    <lineage>
        <taxon>Bacteria</taxon>
        <taxon>Pseudomonadati</taxon>
        <taxon>Bacteroidota</taxon>
        <taxon>Bacteroidia</taxon>
        <taxon>Bacteroidales</taxon>
        <taxon>Rikenellaceae</taxon>
        <taxon>Alistipes</taxon>
    </lineage>
</organism>
<keyword evidence="5 6" id="KW-0472">Membrane</keyword>
<feature type="transmembrane region" description="Helical" evidence="6">
    <location>
        <begin position="398"/>
        <end position="420"/>
    </location>
</feature>
<feature type="transmembrane region" description="Helical" evidence="6">
    <location>
        <begin position="47"/>
        <end position="68"/>
    </location>
</feature>
<evidence type="ECO:0000313" key="7">
    <source>
        <dbReference type="EMBL" id="MBC5616173.1"/>
    </source>
</evidence>
<comment type="caution">
    <text evidence="7">The sequence shown here is derived from an EMBL/GenBank/DDBJ whole genome shotgun (WGS) entry which is preliminary data.</text>
</comment>
<dbReference type="PANTHER" id="PTHR30250">
    <property type="entry name" value="PST FAMILY PREDICTED COLANIC ACID TRANSPORTER"/>
    <property type="match status" value="1"/>
</dbReference>
<evidence type="ECO:0000256" key="3">
    <source>
        <dbReference type="ARBA" id="ARBA00022692"/>
    </source>
</evidence>
<evidence type="ECO:0000256" key="1">
    <source>
        <dbReference type="ARBA" id="ARBA00004651"/>
    </source>
</evidence>
<feature type="transmembrane region" description="Helical" evidence="6">
    <location>
        <begin position="9"/>
        <end position="27"/>
    </location>
</feature>
<feature type="transmembrane region" description="Helical" evidence="6">
    <location>
        <begin position="373"/>
        <end position="392"/>
    </location>
</feature>
<dbReference type="Proteomes" id="UP000636891">
    <property type="component" value="Unassembled WGS sequence"/>
</dbReference>
<dbReference type="EMBL" id="JACOOK010000002">
    <property type="protein sequence ID" value="MBC5616173.1"/>
    <property type="molecule type" value="Genomic_DNA"/>
</dbReference>
<evidence type="ECO:0000256" key="4">
    <source>
        <dbReference type="ARBA" id="ARBA00022989"/>
    </source>
</evidence>
<name>A0ABR7CKJ2_9BACT</name>
<keyword evidence="8" id="KW-1185">Reference proteome</keyword>
<dbReference type="PANTHER" id="PTHR30250:SF11">
    <property type="entry name" value="O-ANTIGEN TRANSPORTER-RELATED"/>
    <property type="match status" value="1"/>
</dbReference>